<gene>
    <name evidence="3" type="ORF">B5807_00206</name>
</gene>
<feature type="domain" description="Thiaminase-2/PQQC" evidence="1">
    <location>
        <begin position="300"/>
        <end position="506"/>
    </location>
</feature>
<dbReference type="FunFam" id="3.40.1190.20:FF:000034">
    <property type="entry name" value="Putative hydroxymethylpyrimidine/ phosphomethylpyrimidine kinase 2"/>
    <property type="match status" value="1"/>
</dbReference>
<dbReference type="Pfam" id="PF03070">
    <property type="entry name" value="TENA_THI-4"/>
    <property type="match status" value="1"/>
</dbReference>
<dbReference type="CDD" id="cd19367">
    <property type="entry name" value="TenA_C_ScTHI20-like"/>
    <property type="match status" value="1"/>
</dbReference>
<name>A0A1Y2MES5_EPING</name>
<dbReference type="Pfam" id="PF08543">
    <property type="entry name" value="Phos_pyr_kin"/>
    <property type="match status" value="1"/>
</dbReference>
<dbReference type="NCBIfam" id="TIGR04306">
    <property type="entry name" value="salvage_TenA"/>
    <property type="match status" value="1"/>
</dbReference>
<evidence type="ECO:0000313" key="3">
    <source>
        <dbReference type="EMBL" id="OSS53987.1"/>
    </source>
</evidence>
<dbReference type="Proteomes" id="UP000193240">
    <property type="component" value="Unassembled WGS sequence"/>
</dbReference>
<reference evidence="3 4" key="1">
    <citation type="journal article" date="2017" name="Genome Announc.">
        <title>Genome sequence of the saprophytic ascomycete Epicoccum nigrum ICMP 19927 strain isolated from New Zealand.</title>
        <authorList>
            <person name="Fokin M."/>
            <person name="Fleetwood D."/>
            <person name="Weir B.S."/>
            <person name="Villas-Boas S.G."/>
        </authorList>
    </citation>
    <scope>NUCLEOTIDE SEQUENCE [LARGE SCALE GENOMIC DNA]</scope>
    <source>
        <strain evidence="3 4">ICMP 19927</strain>
    </source>
</reference>
<dbReference type="NCBIfam" id="TIGR00097">
    <property type="entry name" value="HMP-P_kinase"/>
    <property type="match status" value="1"/>
</dbReference>
<evidence type="ECO:0000313" key="4">
    <source>
        <dbReference type="Proteomes" id="UP000193240"/>
    </source>
</evidence>
<organism evidence="3 4">
    <name type="scientific">Epicoccum nigrum</name>
    <name type="common">Soil fungus</name>
    <name type="synonym">Epicoccum purpurascens</name>
    <dbReference type="NCBI Taxonomy" id="105696"/>
    <lineage>
        <taxon>Eukaryota</taxon>
        <taxon>Fungi</taxon>
        <taxon>Dikarya</taxon>
        <taxon>Ascomycota</taxon>
        <taxon>Pezizomycotina</taxon>
        <taxon>Dothideomycetes</taxon>
        <taxon>Pleosporomycetidae</taxon>
        <taxon>Pleosporales</taxon>
        <taxon>Pleosporineae</taxon>
        <taxon>Didymellaceae</taxon>
        <taxon>Epicoccum</taxon>
    </lineage>
</organism>
<dbReference type="Gene3D" id="1.20.910.10">
    <property type="entry name" value="Heme oxygenase-like"/>
    <property type="match status" value="1"/>
</dbReference>
<dbReference type="PANTHER" id="PTHR20858">
    <property type="entry name" value="PHOSPHOMETHYLPYRIMIDINE KINASE"/>
    <property type="match status" value="1"/>
</dbReference>
<dbReference type="SUPFAM" id="SSF48613">
    <property type="entry name" value="Heme oxygenase-like"/>
    <property type="match status" value="1"/>
</dbReference>
<dbReference type="FunFam" id="1.20.910.10:FF:000003">
    <property type="entry name" value="Hydroxymethylpyrimidine/phosphomethylpyrimidine kinase THI20"/>
    <property type="match status" value="1"/>
</dbReference>
<dbReference type="GO" id="GO:0005829">
    <property type="term" value="C:cytosol"/>
    <property type="evidence" value="ECO:0007669"/>
    <property type="project" value="TreeGrafter"/>
</dbReference>
<evidence type="ECO:0000259" key="2">
    <source>
        <dbReference type="Pfam" id="PF08543"/>
    </source>
</evidence>
<accession>A0A1Y2MES5</accession>
<proteinExistence type="predicted"/>
<dbReference type="InterPro" id="IPR029056">
    <property type="entry name" value="Ribokinase-like"/>
</dbReference>
<dbReference type="Gene3D" id="3.40.1190.20">
    <property type="match status" value="1"/>
</dbReference>
<dbReference type="OMA" id="FWEMFPY"/>
<dbReference type="STRING" id="105696.A0A1Y2MES5"/>
<dbReference type="InterPro" id="IPR004305">
    <property type="entry name" value="Thiaminase-2/PQQC"/>
</dbReference>
<protein>
    <recommendedName>
        <fullName evidence="5">Pyridoxamine kinase/Phosphomethylpyrimidine kinase domain-containing protein</fullName>
    </recommendedName>
</protein>
<dbReference type="InterPro" id="IPR027574">
    <property type="entry name" value="Thiaminase_II"/>
</dbReference>
<dbReference type="InterPro" id="IPR016084">
    <property type="entry name" value="Haem_Oase-like_multi-hlx"/>
</dbReference>
<dbReference type="PANTHER" id="PTHR20858:SF17">
    <property type="entry name" value="HYDROXYMETHYLPYRIMIDINE_PHOSPHOMETHYLPYRIMIDINE KINASE THI20-RELATED"/>
    <property type="match status" value="1"/>
</dbReference>
<dbReference type="GO" id="GO:0009228">
    <property type="term" value="P:thiamine biosynthetic process"/>
    <property type="evidence" value="ECO:0007669"/>
    <property type="project" value="InterPro"/>
</dbReference>
<dbReference type="GO" id="GO:0050334">
    <property type="term" value="F:thiaminase activity"/>
    <property type="evidence" value="ECO:0007669"/>
    <property type="project" value="InterPro"/>
</dbReference>
<feature type="domain" description="Pyridoxamine kinase/Phosphomethylpyrimidine kinase" evidence="2">
    <location>
        <begin position="14"/>
        <end position="277"/>
    </location>
</feature>
<dbReference type="EMBL" id="KZ107838">
    <property type="protein sequence ID" value="OSS53987.1"/>
    <property type="molecule type" value="Genomic_DNA"/>
</dbReference>
<dbReference type="InterPro" id="IPR013749">
    <property type="entry name" value="PM/HMP-P_kinase-1"/>
</dbReference>
<dbReference type="CDD" id="cd01169">
    <property type="entry name" value="HMPP_kinase"/>
    <property type="match status" value="1"/>
</dbReference>
<dbReference type="InterPro" id="IPR004399">
    <property type="entry name" value="HMP/HMP-P_kinase_dom"/>
</dbReference>
<evidence type="ECO:0000259" key="1">
    <source>
        <dbReference type="Pfam" id="PF03070"/>
    </source>
</evidence>
<sequence length="512" mass="56492">MANSKRILVIAGSDSSGGAGLEADQKVIAAHGCYAMTATTALTAQNTKGVHDIHHTPPTFLKKQLDAVCDDIGVDVVKTGMLASAETIEIVADTFRRYNVTMSVVDPVMVSTSGSHLLPESAISTLIDRLLPLTTVLTPNLPEAELLLKIAGVEFETPQNVDDIIKIAQRIQKLGPQYVLLKGGHMPFTKRRLVSRGDEDKEIVLNFLVSNDDVTIMEGKYLRSKNTHGTGCSLASAIACNLTSGMCMAKAVDKANRYVEAGIRTSVALGKGSGPINHFHSTYTLPFSQGGFIQYLLDRDDVQKSWKEYTEHDFVQKMGDGSLPVEKYKYYLIQDYLFLVQFARAIALGAYKSSSLTDIGRSVQQVVTLQEEIKLHIDFCKEQGLSVEDIESQEEDQATTAYTRYVLDIGQSQDWLALQIALLPCLIGYGIIAKRLFDDTNTLKEGRYWTWIQQYVDKEYVEAMARGSALIEEHAGKQSVARLDELAQIFIHATNMERGFWDMGMRAGGAAQ</sequence>
<dbReference type="GO" id="GO:0008972">
    <property type="term" value="F:phosphomethylpyrimidine kinase activity"/>
    <property type="evidence" value="ECO:0007669"/>
    <property type="project" value="InterPro"/>
</dbReference>
<dbReference type="AlphaFoldDB" id="A0A1Y2MES5"/>
<evidence type="ECO:0008006" key="5">
    <source>
        <dbReference type="Google" id="ProtNLM"/>
    </source>
</evidence>
<dbReference type="FunCoup" id="A0A1Y2MES5">
    <property type="interactions" value="669"/>
</dbReference>
<dbReference type="SUPFAM" id="SSF53613">
    <property type="entry name" value="Ribokinase-like"/>
    <property type="match status" value="1"/>
</dbReference>
<dbReference type="GO" id="GO:0008902">
    <property type="term" value="F:hydroxymethylpyrimidine kinase activity"/>
    <property type="evidence" value="ECO:0007669"/>
    <property type="project" value="TreeGrafter"/>
</dbReference>
<dbReference type="InParanoid" id="A0A1Y2MES5"/>
<keyword evidence="4" id="KW-1185">Reference proteome</keyword>